<dbReference type="AlphaFoldDB" id="A0AAW2GN32"/>
<name>A0AAW2GN32_9HYME</name>
<sequence>MKFSRTSIQSLSEKKLKKKIVLPLSAREGDARQCSRCSQGEPARRFPRRRRIHSPFRSPLLAALSPSFASSLVHRAGRRLFSLLTEQQPAIRRATPFCSLAPRKSTGPILKSR</sequence>
<protein>
    <submittedName>
        <fullName evidence="1">Uncharacterized protein</fullName>
    </submittedName>
</protein>
<keyword evidence="2" id="KW-1185">Reference proteome</keyword>
<comment type="caution">
    <text evidence="1">The sequence shown here is derived from an EMBL/GenBank/DDBJ whole genome shotgun (WGS) entry which is preliminary data.</text>
</comment>
<dbReference type="Proteomes" id="UP001430953">
    <property type="component" value="Unassembled WGS sequence"/>
</dbReference>
<accession>A0AAW2GN32</accession>
<gene>
    <name evidence="1" type="ORF">PUN28_004068</name>
</gene>
<proteinExistence type="predicted"/>
<organism evidence="1 2">
    <name type="scientific">Cardiocondyla obscurior</name>
    <dbReference type="NCBI Taxonomy" id="286306"/>
    <lineage>
        <taxon>Eukaryota</taxon>
        <taxon>Metazoa</taxon>
        <taxon>Ecdysozoa</taxon>
        <taxon>Arthropoda</taxon>
        <taxon>Hexapoda</taxon>
        <taxon>Insecta</taxon>
        <taxon>Pterygota</taxon>
        <taxon>Neoptera</taxon>
        <taxon>Endopterygota</taxon>
        <taxon>Hymenoptera</taxon>
        <taxon>Apocrita</taxon>
        <taxon>Aculeata</taxon>
        <taxon>Formicoidea</taxon>
        <taxon>Formicidae</taxon>
        <taxon>Myrmicinae</taxon>
        <taxon>Cardiocondyla</taxon>
    </lineage>
</organism>
<dbReference type="EMBL" id="JADYXP020000003">
    <property type="protein sequence ID" value="KAL0129113.1"/>
    <property type="molecule type" value="Genomic_DNA"/>
</dbReference>
<evidence type="ECO:0000313" key="2">
    <source>
        <dbReference type="Proteomes" id="UP001430953"/>
    </source>
</evidence>
<evidence type="ECO:0000313" key="1">
    <source>
        <dbReference type="EMBL" id="KAL0129113.1"/>
    </source>
</evidence>
<reference evidence="1 2" key="1">
    <citation type="submission" date="2023-03" db="EMBL/GenBank/DDBJ databases">
        <title>High recombination rates correlate with genetic variation in Cardiocondyla obscurior ants.</title>
        <authorList>
            <person name="Errbii M."/>
        </authorList>
    </citation>
    <scope>NUCLEOTIDE SEQUENCE [LARGE SCALE GENOMIC DNA]</scope>
    <source>
        <strain evidence="1">Alpha-2009</strain>
        <tissue evidence="1">Whole body</tissue>
    </source>
</reference>